<dbReference type="Gene3D" id="3.40.50.300">
    <property type="entry name" value="P-loop containing nucleotide triphosphate hydrolases"/>
    <property type="match status" value="2"/>
</dbReference>
<keyword evidence="3 8" id="KW-0347">Helicase</keyword>
<dbReference type="SMART" id="SM00487">
    <property type="entry name" value="DEXDc"/>
    <property type="match status" value="1"/>
</dbReference>
<keyword evidence="1" id="KW-0547">Nucleotide-binding</keyword>
<dbReference type="InterPro" id="IPR013689">
    <property type="entry name" value="RNA_helicase_ATP-dep_HrpB_C"/>
</dbReference>
<keyword evidence="2 8" id="KW-0378">Hydrolase</keyword>
<feature type="region of interest" description="Disordered" evidence="5">
    <location>
        <begin position="795"/>
        <end position="823"/>
    </location>
</feature>
<dbReference type="InterPro" id="IPR049614">
    <property type="entry name" value="HrpB_DEXH"/>
</dbReference>
<dbReference type="SMART" id="SM00847">
    <property type="entry name" value="HA2"/>
    <property type="match status" value="1"/>
</dbReference>
<gene>
    <name evidence="8" type="primary">hrpB</name>
    <name evidence="8" type="ORF">ABUE30_16370</name>
</gene>
<sequence>MNNLPVMTLINPLLEALSNQQHVLLAAPPGAGKSTAVPLAILRQANLPGLIVMLEPRRLAARHIAGFLAQQLGETLGQQVGYQMRGEAKRSSVTKLLIVTEGVLTRMLQDDPMLEQVSLVIFDEFHERSLPADLGLALCQEACEVNESLALLVMSATLDISALQQTLPHAQVLSCEGRSFAVEIEYSPLREPRYLVEECAARIAALLTQETGNILVFLPGVAEIHRVSAALARFDIQSDVTIHPLYGQMSIQAQRQAIVPPPQGQRKVVLATNIAETSLTIEGIRVVVDSGLERVAQYDGASGVTRLMTKMICQSSAEQRAGRAGRVQAGRCVRLYSSELLNHRPRFNDPQILRSDLSGLLLQLKHWGSPVADLNWVDEPAPAAIERASSLLQQLNLLDENDALTPMGKMTGQWGCEPRCGALLAKALEMGQAGMIQAPERGAYLAALLEQRLPSVASARWNDALQQLDSHGRRQVRQQALRYAQWMGVDTLISDDEHPLDGELLAAALPDRIAKRRAQGQRYLLANGFAVQTDTVTDELLVAIEVGWQEGRANGRLFLYAPIDETQLRACYPDWFVWHSVCEFDADRQGFMSERQQRLGALIFARQPLNNRASAALAAAWLREIQKRGLSWLPMSDNAQAFRDRVLCLQTWCPELSLPDVTDEALLANVELWLMGYLGNLTQFKALKSLDWLAMLKGLFDWQQLNLIDTLAPTHYRAPSGRTVAIHYQVGQMPRLSLKLQEMFGQPQSPTVARDVPVTLELLSPAGRVLQLTQDLASFWQNSYAQVRKEMRGRYPKHPWPEDPIASIATHKTKRQVRRDESL</sequence>
<accession>A0ABW9GBS9</accession>
<feature type="domain" description="Helicase ATP-binding" evidence="6">
    <location>
        <begin position="14"/>
        <end position="176"/>
    </location>
</feature>
<evidence type="ECO:0000256" key="1">
    <source>
        <dbReference type="ARBA" id="ARBA00022741"/>
    </source>
</evidence>
<name>A0ABW9GBS9_9GAMM</name>
<dbReference type="EC" id="3.6.4.13" evidence="8"/>
<dbReference type="CDD" id="cd18791">
    <property type="entry name" value="SF2_C_RHA"/>
    <property type="match status" value="1"/>
</dbReference>
<feature type="domain" description="Helicase C-terminal" evidence="7">
    <location>
        <begin position="191"/>
        <end position="368"/>
    </location>
</feature>
<evidence type="ECO:0000256" key="4">
    <source>
        <dbReference type="ARBA" id="ARBA00022840"/>
    </source>
</evidence>
<dbReference type="GO" id="GO:0003724">
    <property type="term" value="F:RNA helicase activity"/>
    <property type="evidence" value="ECO:0007669"/>
    <property type="project" value="UniProtKB-EC"/>
</dbReference>
<dbReference type="SMART" id="SM00490">
    <property type="entry name" value="HELICc"/>
    <property type="match status" value="1"/>
</dbReference>
<dbReference type="PROSITE" id="PS51192">
    <property type="entry name" value="HELICASE_ATP_BIND_1"/>
    <property type="match status" value="1"/>
</dbReference>
<dbReference type="InterPro" id="IPR011545">
    <property type="entry name" value="DEAD/DEAH_box_helicase_dom"/>
</dbReference>
<dbReference type="RefSeq" id="WP_408624908.1">
    <property type="nucleotide sequence ID" value="NZ_JBEQCT010000009.1"/>
</dbReference>
<dbReference type="PIRSF" id="PIRSF005496">
    <property type="entry name" value="ATP_hel_hrpB"/>
    <property type="match status" value="1"/>
</dbReference>
<evidence type="ECO:0000313" key="9">
    <source>
        <dbReference type="Proteomes" id="UP001629953"/>
    </source>
</evidence>
<reference evidence="8 9" key="1">
    <citation type="journal article" date="2013" name="Int. J. Syst. Evol. Microbiol.">
        <title>Celerinatantimonas yamalensis sp. nov., a cold-adapted diazotrophic bacterium from a cold permafrost brine.</title>
        <authorList>
            <person name="Shcherbakova V."/>
            <person name="Chuvilskaya N."/>
            <person name="Rivkina E."/>
            <person name="Demidov N."/>
            <person name="Uchaeva V."/>
            <person name="Suetin S."/>
            <person name="Suzina N."/>
            <person name="Gilichinsky D."/>
        </authorList>
    </citation>
    <scope>NUCLEOTIDE SEQUENCE [LARGE SCALE GENOMIC DNA]</scope>
    <source>
        <strain evidence="8 9">C7</strain>
    </source>
</reference>
<evidence type="ECO:0000256" key="3">
    <source>
        <dbReference type="ARBA" id="ARBA00022806"/>
    </source>
</evidence>
<dbReference type="InterPro" id="IPR010225">
    <property type="entry name" value="HrpB"/>
</dbReference>
<organism evidence="8 9">
    <name type="scientific">Celerinatantimonas yamalensis</name>
    <dbReference type="NCBI Taxonomy" id="559956"/>
    <lineage>
        <taxon>Bacteria</taxon>
        <taxon>Pseudomonadati</taxon>
        <taxon>Pseudomonadota</taxon>
        <taxon>Gammaproteobacteria</taxon>
        <taxon>Celerinatantimonadaceae</taxon>
        <taxon>Celerinatantimonas</taxon>
    </lineage>
</organism>
<dbReference type="InterPro" id="IPR014001">
    <property type="entry name" value="Helicase_ATP-bd"/>
</dbReference>
<dbReference type="CDD" id="cd17990">
    <property type="entry name" value="DEXHc_HrpB"/>
    <property type="match status" value="1"/>
</dbReference>
<dbReference type="InterPro" id="IPR027417">
    <property type="entry name" value="P-loop_NTPase"/>
</dbReference>
<evidence type="ECO:0000313" key="8">
    <source>
        <dbReference type="EMBL" id="MFM2486608.1"/>
    </source>
</evidence>
<dbReference type="Gene3D" id="1.20.120.1080">
    <property type="match status" value="1"/>
</dbReference>
<protein>
    <submittedName>
        <fullName evidence="8">ATP-dependent helicase HrpB</fullName>
        <ecNumber evidence="8">3.6.4.13</ecNumber>
    </submittedName>
</protein>
<dbReference type="InterPro" id="IPR007502">
    <property type="entry name" value="Helicase-assoc_dom"/>
</dbReference>
<dbReference type="InterPro" id="IPR056329">
    <property type="entry name" value="CON_HrpB"/>
</dbReference>
<dbReference type="EMBL" id="JBEQCT010000009">
    <property type="protein sequence ID" value="MFM2486608.1"/>
    <property type="molecule type" value="Genomic_DNA"/>
</dbReference>
<keyword evidence="4" id="KW-0067">ATP-binding</keyword>
<evidence type="ECO:0000259" key="6">
    <source>
        <dbReference type="PROSITE" id="PS51192"/>
    </source>
</evidence>
<dbReference type="PROSITE" id="PS51194">
    <property type="entry name" value="HELICASE_CTER"/>
    <property type="match status" value="1"/>
</dbReference>
<proteinExistence type="predicted"/>
<dbReference type="SUPFAM" id="SSF52540">
    <property type="entry name" value="P-loop containing nucleoside triphosphate hydrolases"/>
    <property type="match status" value="1"/>
</dbReference>
<dbReference type="PANTHER" id="PTHR43519:SF1">
    <property type="entry name" value="ATP-DEPENDENT RNA HELICASE HRPB"/>
    <property type="match status" value="1"/>
</dbReference>
<dbReference type="Pfam" id="PF08482">
    <property type="entry name" value="HrpB_C"/>
    <property type="match status" value="1"/>
</dbReference>
<dbReference type="NCBIfam" id="TIGR01970">
    <property type="entry name" value="DEAH_box_HrpB"/>
    <property type="match status" value="1"/>
</dbReference>
<comment type="caution">
    <text evidence="8">The sequence shown here is derived from an EMBL/GenBank/DDBJ whole genome shotgun (WGS) entry which is preliminary data.</text>
</comment>
<evidence type="ECO:0000256" key="2">
    <source>
        <dbReference type="ARBA" id="ARBA00022801"/>
    </source>
</evidence>
<dbReference type="GO" id="GO:0016787">
    <property type="term" value="F:hydrolase activity"/>
    <property type="evidence" value="ECO:0007669"/>
    <property type="project" value="UniProtKB-KW"/>
</dbReference>
<dbReference type="PANTHER" id="PTHR43519">
    <property type="entry name" value="ATP-DEPENDENT RNA HELICASE HRPB"/>
    <property type="match status" value="1"/>
</dbReference>
<dbReference type="InterPro" id="IPR001650">
    <property type="entry name" value="Helicase_C-like"/>
</dbReference>
<dbReference type="Pfam" id="PF00271">
    <property type="entry name" value="Helicase_C"/>
    <property type="match status" value="1"/>
</dbReference>
<evidence type="ECO:0000256" key="5">
    <source>
        <dbReference type="SAM" id="MobiDB-lite"/>
    </source>
</evidence>
<dbReference type="Proteomes" id="UP001629953">
    <property type="component" value="Unassembled WGS sequence"/>
</dbReference>
<keyword evidence="9" id="KW-1185">Reference proteome</keyword>
<evidence type="ECO:0000259" key="7">
    <source>
        <dbReference type="PROSITE" id="PS51194"/>
    </source>
</evidence>
<dbReference type="Pfam" id="PF24473">
    <property type="entry name" value="CON_HrpB"/>
    <property type="match status" value="1"/>
</dbReference>
<dbReference type="Pfam" id="PF00270">
    <property type="entry name" value="DEAD"/>
    <property type="match status" value="1"/>
</dbReference>